<dbReference type="InterPro" id="IPR001216">
    <property type="entry name" value="P-phosphate_BS"/>
</dbReference>
<keyword evidence="7 12" id="KW-0198">Cysteine biosynthesis</keyword>
<feature type="binding site" evidence="10">
    <location>
        <position position="269"/>
    </location>
    <ligand>
        <name>pyridoxal 5'-phosphate</name>
        <dbReference type="ChEBI" id="CHEBI:597326"/>
    </ligand>
</feature>
<evidence type="ECO:0000256" key="12">
    <source>
        <dbReference type="RuleBase" id="RU003985"/>
    </source>
</evidence>
<dbReference type="RefSeq" id="WP_047260127.1">
    <property type="nucleotide sequence ID" value="NZ_CP011546.1"/>
</dbReference>
<evidence type="ECO:0000313" key="15">
    <source>
        <dbReference type="Proteomes" id="UP000035548"/>
    </source>
</evidence>
<comment type="catalytic activity">
    <reaction evidence="8 12">
        <text>O-acetyl-L-serine + hydrogen sulfide = L-cysteine + acetate</text>
        <dbReference type="Rhea" id="RHEA:14829"/>
        <dbReference type="ChEBI" id="CHEBI:29919"/>
        <dbReference type="ChEBI" id="CHEBI:30089"/>
        <dbReference type="ChEBI" id="CHEBI:35235"/>
        <dbReference type="ChEBI" id="CHEBI:58340"/>
        <dbReference type="EC" id="2.5.1.47"/>
    </reaction>
</comment>
<dbReference type="PROSITE" id="PS00901">
    <property type="entry name" value="CYS_SYNTHASE"/>
    <property type="match status" value="1"/>
</dbReference>
<dbReference type="EMBL" id="CP011546">
    <property type="protein sequence ID" value="AKK11797.1"/>
    <property type="molecule type" value="Genomic_DNA"/>
</dbReference>
<dbReference type="STRING" id="1072256.CUTER_09115"/>
<dbReference type="PATRIC" id="fig|1072256.5.peg.1800"/>
<protein>
    <recommendedName>
        <fullName evidence="12">Cysteine synthase</fullName>
        <ecNumber evidence="12">2.5.1.47</ecNumber>
    </recommendedName>
</protein>
<dbReference type="NCBIfam" id="TIGR01139">
    <property type="entry name" value="cysK"/>
    <property type="match status" value="1"/>
</dbReference>
<dbReference type="InterPro" id="IPR036052">
    <property type="entry name" value="TrpB-like_PALP_sf"/>
</dbReference>
<feature type="domain" description="Tryptophan synthase beta chain-like PALP" evidence="13">
    <location>
        <begin position="9"/>
        <end position="297"/>
    </location>
</feature>
<proteinExistence type="inferred from homology"/>
<dbReference type="InterPro" id="IPR050214">
    <property type="entry name" value="Cys_Synth/Cystath_Beta-Synth"/>
</dbReference>
<keyword evidence="15" id="KW-1185">Reference proteome</keyword>
<comment type="pathway">
    <text evidence="2">Amino-acid biosynthesis; L-cysteine biosynthesis; L-cysteine from L-serine: step 2/2.</text>
</comment>
<evidence type="ECO:0000256" key="1">
    <source>
        <dbReference type="ARBA" id="ARBA00001933"/>
    </source>
</evidence>
<dbReference type="NCBIfam" id="TIGR01136">
    <property type="entry name" value="cysKM"/>
    <property type="match status" value="1"/>
</dbReference>
<dbReference type="SUPFAM" id="SSF53686">
    <property type="entry name" value="Tryptophan synthase beta subunit-like PLP-dependent enzymes"/>
    <property type="match status" value="1"/>
</dbReference>
<keyword evidence="4 12" id="KW-0028">Amino-acid biosynthesis</keyword>
<name>A0A0G3HL10_9CORY</name>
<evidence type="ECO:0000256" key="7">
    <source>
        <dbReference type="ARBA" id="ARBA00023192"/>
    </source>
</evidence>
<organism evidence="14 15">
    <name type="scientific">Corynebacterium uterequi</name>
    <dbReference type="NCBI Taxonomy" id="1072256"/>
    <lineage>
        <taxon>Bacteria</taxon>
        <taxon>Bacillati</taxon>
        <taxon>Actinomycetota</taxon>
        <taxon>Actinomycetes</taxon>
        <taxon>Mycobacteriales</taxon>
        <taxon>Corynebacteriaceae</taxon>
        <taxon>Corynebacterium</taxon>
    </lineage>
</organism>
<reference evidence="15" key="2">
    <citation type="submission" date="2015-05" db="EMBL/GenBank/DDBJ databases">
        <title>Complete genome sequence of Corynebacterium uterequi DSM 45634, isolated from the uterus of a maiden mare.</title>
        <authorList>
            <person name="Ruckert C."/>
            <person name="Albersmeier A."/>
            <person name="Winkler A."/>
            <person name="Tauch A."/>
        </authorList>
    </citation>
    <scope>NUCLEOTIDE SEQUENCE [LARGE SCALE GENOMIC DNA]</scope>
    <source>
        <strain evidence="15">DSM 45634</strain>
    </source>
</reference>
<sequence>MSRIYDNVLDTIGATPLVKLNGLPEAEGAKATILAKLEFFNPANSVKDRIGKAIVDAAEASGELQPGGTIVEATSGNTGIALALVGAARGYNVVLTMPETMSNERRVLLRAYGAEIVLTPGAAGMQGAVDKANEIVAERENAILASQFANQANPAIHHATTGPEIWEDTDGAVDILVAGVGTGGTISGAGKYLKEQKPGVKAIAVEPAASPLLSQGKAGPHKIQGLGANFIPETFDRNTVDEIIAVTNEDAVATSRKLATTDGILGGISAGANVKAALEVASRDENAGKTIVVIIPDFGERYVSTVLYEDIRD</sequence>
<evidence type="ECO:0000256" key="2">
    <source>
        <dbReference type="ARBA" id="ARBA00004962"/>
    </source>
</evidence>
<dbReference type="CDD" id="cd01561">
    <property type="entry name" value="CBS_like"/>
    <property type="match status" value="1"/>
</dbReference>
<evidence type="ECO:0000256" key="5">
    <source>
        <dbReference type="ARBA" id="ARBA00022679"/>
    </source>
</evidence>
<dbReference type="InterPro" id="IPR001926">
    <property type="entry name" value="TrpB-like_PALP"/>
</dbReference>
<evidence type="ECO:0000256" key="9">
    <source>
        <dbReference type="ARBA" id="ARBA00053442"/>
    </source>
</evidence>
<keyword evidence="6 10" id="KW-0663">Pyridoxal phosphate</keyword>
<keyword evidence="5 12" id="KW-0808">Transferase</keyword>
<feature type="binding site" evidence="10">
    <location>
        <begin position="181"/>
        <end position="185"/>
    </location>
    <ligand>
        <name>pyridoxal 5'-phosphate</name>
        <dbReference type="ChEBI" id="CHEBI:597326"/>
    </ligand>
</feature>
<feature type="binding site" evidence="10">
    <location>
        <position position="77"/>
    </location>
    <ligand>
        <name>pyridoxal 5'-phosphate</name>
        <dbReference type="ChEBI" id="CHEBI:597326"/>
    </ligand>
</feature>
<dbReference type="KEGG" id="cut:CUTER_09115"/>
<dbReference type="Pfam" id="PF00291">
    <property type="entry name" value="PALP"/>
    <property type="match status" value="1"/>
</dbReference>
<evidence type="ECO:0000313" key="14">
    <source>
        <dbReference type="EMBL" id="AKK11797.1"/>
    </source>
</evidence>
<dbReference type="InterPro" id="IPR005859">
    <property type="entry name" value="CysK"/>
</dbReference>
<dbReference type="AlphaFoldDB" id="A0A0G3HL10"/>
<accession>A0A0G3HL10</accession>
<evidence type="ECO:0000259" key="13">
    <source>
        <dbReference type="Pfam" id="PF00291"/>
    </source>
</evidence>
<dbReference type="InterPro" id="IPR005856">
    <property type="entry name" value="Cys_synth"/>
</dbReference>
<evidence type="ECO:0000256" key="8">
    <source>
        <dbReference type="ARBA" id="ARBA00047931"/>
    </source>
</evidence>
<comment type="function">
    <text evidence="9">Catalyzes the conversion of O-acetylserine (OAS) to cysteine through the elimination of acetate and addition of hydrogen sulfide.</text>
</comment>
<evidence type="ECO:0000256" key="3">
    <source>
        <dbReference type="ARBA" id="ARBA00007103"/>
    </source>
</evidence>
<dbReference type="GO" id="GO:0006535">
    <property type="term" value="P:cysteine biosynthetic process from serine"/>
    <property type="evidence" value="ECO:0007669"/>
    <property type="project" value="UniProtKB-UniRule"/>
</dbReference>
<dbReference type="FunFam" id="3.40.50.1100:FF:000067">
    <property type="entry name" value="Cysteine synthase"/>
    <property type="match status" value="1"/>
</dbReference>
<reference evidence="14 15" key="1">
    <citation type="journal article" date="2015" name="Genome Announc.">
        <title>Virulence Factor Genes Detected in the Complete Genome Sequence of Corynebacterium uterequi DSM 45634, Isolated from the Uterus of a Maiden Mare.</title>
        <authorList>
            <person name="Ruckert C."/>
            <person name="Kriete M."/>
            <person name="Jaenicke S."/>
            <person name="Winkler A."/>
            <person name="Tauch A."/>
        </authorList>
    </citation>
    <scope>NUCLEOTIDE SEQUENCE [LARGE SCALE GENOMIC DNA]</scope>
    <source>
        <strain evidence="14 15">DSM 45634</strain>
    </source>
</reference>
<evidence type="ECO:0000256" key="10">
    <source>
        <dbReference type="PIRSR" id="PIRSR605856-50"/>
    </source>
</evidence>
<evidence type="ECO:0000256" key="4">
    <source>
        <dbReference type="ARBA" id="ARBA00022605"/>
    </source>
</evidence>
<gene>
    <name evidence="14" type="primary">cysK</name>
    <name evidence="14" type="ORF">CUTER_09115</name>
</gene>
<dbReference type="GO" id="GO:0005737">
    <property type="term" value="C:cytoplasm"/>
    <property type="evidence" value="ECO:0007669"/>
    <property type="project" value="UniProtKB-ARBA"/>
</dbReference>
<dbReference type="GO" id="GO:0004124">
    <property type="term" value="F:cysteine synthase activity"/>
    <property type="evidence" value="ECO:0007669"/>
    <property type="project" value="UniProtKB-UniRule"/>
</dbReference>
<evidence type="ECO:0000256" key="6">
    <source>
        <dbReference type="ARBA" id="ARBA00022898"/>
    </source>
</evidence>
<dbReference type="OrthoDB" id="9805733at2"/>
<dbReference type="Gene3D" id="3.40.50.1100">
    <property type="match status" value="2"/>
</dbReference>
<dbReference type="EC" id="2.5.1.47" evidence="12"/>
<comment type="similarity">
    <text evidence="3 12">Belongs to the cysteine synthase/cystathionine beta-synthase family.</text>
</comment>
<evidence type="ECO:0000256" key="11">
    <source>
        <dbReference type="PIRSR" id="PIRSR605856-51"/>
    </source>
</evidence>
<dbReference type="Proteomes" id="UP000035548">
    <property type="component" value="Chromosome"/>
</dbReference>
<feature type="modified residue" description="N6-(pyridoxal phosphate)lysine" evidence="11">
    <location>
        <position position="47"/>
    </location>
</feature>
<dbReference type="PANTHER" id="PTHR10314">
    <property type="entry name" value="CYSTATHIONINE BETA-SYNTHASE"/>
    <property type="match status" value="1"/>
</dbReference>
<comment type="cofactor">
    <cofactor evidence="1 10 12">
        <name>pyridoxal 5'-phosphate</name>
        <dbReference type="ChEBI" id="CHEBI:597326"/>
    </cofactor>
</comment>